<dbReference type="EMBL" id="JBJKFK010000139">
    <property type="protein sequence ID" value="KAL3319408.1"/>
    <property type="molecule type" value="Genomic_DNA"/>
</dbReference>
<evidence type="ECO:0000256" key="14">
    <source>
        <dbReference type="ARBA" id="ARBA00051243"/>
    </source>
</evidence>
<evidence type="ECO:0000256" key="4">
    <source>
        <dbReference type="ARBA" id="ARBA00022679"/>
    </source>
</evidence>
<feature type="domain" description="Receptor L-domain" evidence="16">
    <location>
        <begin position="9"/>
        <end position="109"/>
    </location>
</feature>
<dbReference type="SUPFAM" id="SSF52058">
    <property type="entry name" value="L domain-like"/>
    <property type="match status" value="2"/>
</dbReference>
<dbReference type="GO" id="GO:0016020">
    <property type="term" value="C:membrane"/>
    <property type="evidence" value="ECO:0007669"/>
    <property type="project" value="UniProtKB-SubCell"/>
</dbReference>
<gene>
    <name evidence="17" type="ORF">Ciccas_001923</name>
</gene>
<dbReference type="AlphaFoldDB" id="A0ABD2QJ05"/>
<evidence type="ECO:0000256" key="5">
    <source>
        <dbReference type="ARBA" id="ARBA00022692"/>
    </source>
</evidence>
<dbReference type="Pfam" id="PF00757">
    <property type="entry name" value="Furin-like"/>
    <property type="match status" value="1"/>
</dbReference>
<organism evidence="17 18">
    <name type="scientific">Cichlidogyrus casuarinus</name>
    <dbReference type="NCBI Taxonomy" id="1844966"/>
    <lineage>
        <taxon>Eukaryota</taxon>
        <taxon>Metazoa</taxon>
        <taxon>Spiralia</taxon>
        <taxon>Lophotrochozoa</taxon>
        <taxon>Platyhelminthes</taxon>
        <taxon>Monogenea</taxon>
        <taxon>Monopisthocotylea</taxon>
        <taxon>Dactylogyridea</taxon>
        <taxon>Ancyrocephalidae</taxon>
        <taxon>Cichlidogyrus</taxon>
    </lineage>
</organism>
<reference evidence="17 18" key="1">
    <citation type="submission" date="2024-11" db="EMBL/GenBank/DDBJ databases">
        <title>Adaptive evolution of stress response genes in parasites aligns with host niche diversity.</title>
        <authorList>
            <person name="Hahn C."/>
            <person name="Resl P."/>
        </authorList>
    </citation>
    <scope>NUCLEOTIDE SEQUENCE [LARGE SCALE GENOMIC DNA]</scope>
    <source>
        <strain evidence="17">EGGRZ-B1_66</strain>
        <tissue evidence="17">Body</tissue>
    </source>
</reference>
<evidence type="ECO:0000256" key="10">
    <source>
        <dbReference type="ARBA" id="ARBA00023136"/>
    </source>
</evidence>
<sequence>MELLHLNSAETDDLTFLDTLEEISGYLAIINCQRDKISLKSLRVIHGLTLLKNASLYIGQHAVPNNPKSSEVGLKMIVMPKLIAMTRGNAFFENVPFLCYAPSTIDWSLVFDSPGFQYPIIQSSISNEKKKKLCNAVLREELGLPPILPPILPITMTTPSLEELKESTTLDENSFSVESSLLSNHPKLTLSTLEPGFPAEMNTETLIEPLENPAERAGEEESVTISVQSMEEFDDSVSSLRTQRKKSTDNLESVEWLGEGSRPICHKSCTSNHCWGPTKEDCQKSNKCKTDKKCLGSNRCFLQEESNNTTRATVPTEHCCHPECSAGCNGPKATDCWACRHFSLDGMCVAFCPPIIKFDHEGQKFRKNPLGRFILNHKCLTSCPEGYLEDRGFCVRTCTQPDTYQFNGKCKKCSQTDDKECIRKKQCQETCGEQVNVACLEKLKGCTTLKGNIKISQDFFEGSTINEEVKRKLWEGLGSLEELIGTLSITNTGFNLEDLGFLGRLQKISNYQLVESFNTEPSLKDSNLSTISILNTKLKALRLSRLQTVDPLKVGIMLNKLLCYVPDEENWAVFAQTEPKSMETTVTAPMYDENLTSSVQIIENGNHERCSN</sequence>
<dbReference type="InterPro" id="IPR000494">
    <property type="entry name" value="Rcpt_L-dom"/>
</dbReference>
<keyword evidence="5" id="KW-0812">Transmembrane</keyword>
<dbReference type="InterPro" id="IPR006212">
    <property type="entry name" value="Furin_repeat"/>
</dbReference>
<keyword evidence="13" id="KW-0325">Glycoprotein</keyword>
<keyword evidence="8" id="KW-0067">ATP-binding</keyword>
<name>A0ABD2QJ05_9PLAT</name>
<comment type="caution">
    <text evidence="17">The sequence shown here is derived from an EMBL/GenBank/DDBJ whole genome shotgun (WGS) entry which is preliminary data.</text>
</comment>
<dbReference type="InterPro" id="IPR036941">
    <property type="entry name" value="Rcpt_L-dom_sf"/>
</dbReference>
<dbReference type="InterPro" id="IPR009030">
    <property type="entry name" value="Growth_fac_rcpt_cys_sf"/>
</dbReference>
<evidence type="ECO:0000313" key="17">
    <source>
        <dbReference type="EMBL" id="KAL3319408.1"/>
    </source>
</evidence>
<dbReference type="SUPFAM" id="SSF57184">
    <property type="entry name" value="Growth factor receptor domain"/>
    <property type="match status" value="1"/>
</dbReference>
<evidence type="ECO:0000259" key="16">
    <source>
        <dbReference type="Pfam" id="PF01030"/>
    </source>
</evidence>
<evidence type="ECO:0000256" key="13">
    <source>
        <dbReference type="ARBA" id="ARBA00023180"/>
    </source>
</evidence>
<evidence type="ECO:0000256" key="11">
    <source>
        <dbReference type="ARBA" id="ARBA00023137"/>
    </source>
</evidence>
<keyword evidence="12" id="KW-0675">Receptor</keyword>
<keyword evidence="6" id="KW-0547">Nucleotide-binding</keyword>
<dbReference type="InterPro" id="IPR006211">
    <property type="entry name" value="Furin-like_Cys-rich_dom"/>
</dbReference>
<keyword evidence="9" id="KW-1133">Transmembrane helix</keyword>
<keyword evidence="3" id="KW-0597">Phosphoprotein</keyword>
<proteinExistence type="predicted"/>
<dbReference type="SMART" id="SM00261">
    <property type="entry name" value="FU"/>
    <property type="match status" value="1"/>
</dbReference>
<evidence type="ECO:0000256" key="12">
    <source>
        <dbReference type="ARBA" id="ARBA00023170"/>
    </source>
</evidence>
<accession>A0ABD2QJ05</accession>
<evidence type="ECO:0000256" key="2">
    <source>
        <dbReference type="ARBA" id="ARBA00011902"/>
    </source>
</evidence>
<dbReference type="Proteomes" id="UP001626550">
    <property type="component" value="Unassembled WGS sequence"/>
</dbReference>
<evidence type="ECO:0000256" key="9">
    <source>
        <dbReference type="ARBA" id="ARBA00022989"/>
    </source>
</evidence>
<evidence type="ECO:0000259" key="15">
    <source>
        <dbReference type="Pfam" id="PF00757"/>
    </source>
</evidence>
<keyword evidence="4" id="KW-0808">Transferase</keyword>
<dbReference type="CDD" id="cd00064">
    <property type="entry name" value="FU"/>
    <property type="match status" value="1"/>
</dbReference>
<keyword evidence="7" id="KW-0418">Kinase</keyword>
<evidence type="ECO:0000256" key="6">
    <source>
        <dbReference type="ARBA" id="ARBA00022741"/>
    </source>
</evidence>
<evidence type="ECO:0000256" key="3">
    <source>
        <dbReference type="ARBA" id="ARBA00022553"/>
    </source>
</evidence>
<feature type="domain" description="Furin-like cysteine-rich" evidence="15">
    <location>
        <begin position="266"/>
        <end position="421"/>
    </location>
</feature>
<keyword evidence="11" id="KW-0829">Tyrosine-protein kinase</keyword>
<dbReference type="GO" id="GO:0005524">
    <property type="term" value="F:ATP binding"/>
    <property type="evidence" value="ECO:0007669"/>
    <property type="project" value="UniProtKB-KW"/>
</dbReference>
<evidence type="ECO:0000256" key="8">
    <source>
        <dbReference type="ARBA" id="ARBA00022840"/>
    </source>
</evidence>
<evidence type="ECO:0000256" key="1">
    <source>
        <dbReference type="ARBA" id="ARBA00004479"/>
    </source>
</evidence>
<keyword evidence="10" id="KW-0472">Membrane</keyword>
<keyword evidence="18" id="KW-1185">Reference proteome</keyword>
<comment type="catalytic activity">
    <reaction evidence="14">
        <text>L-tyrosyl-[protein] + ATP = O-phospho-L-tyrosyl-[protein] + ADP + H(+)</text>
        <dbReference type="Rhea" id="RHEA:10596"/>
        <dbReference type="Rhea" id="RHEA-COMP:10136"/>
        <dbReference type="Rhea" id="RHEA-COMP:20101"/>
        <dbReference type="ChEBI" id="CHEBI:15378"/>
        <dbReference type="ChEBI" id="CHEBI:30616"/>
        <dbReference type="ChEBI" id="CHEBI:46858"/>
        <dbReference type="ChEBI" id="CHEBI:61978"/>
        <dbReference type="ChEBI" id="CHEBI:456216"/>
        <dbReference type="EC" id="2.7.10.1"/>
    </reaction>
</comment>
<evidence type="ECO:0000313" key="18">
    <source>
        <dbReference type="Proteomes" id="UP001626550"/>
    </source>
</evidence>
<comment type="subcellular location">
    <subcellularLocation>
        <location evidence="1">Membrane</location>
        <topology evidence="1">Single-pass type I membrane protein</topology>
    </subcellularLocation>
</comment>
<feature type="domain" description="Receptor L-domain" evidence="16">
    <location>
        <begin position="445"/>
        <end position="572"/>
    </location>
</feature>
<dbReference type="Pfam" id="PF01030">
    <property type="entry name" value="Recep_L_domain"/>
    <property type="match status" value="2"/>
</dbReference>
<dbReference type="Gene3D" id="3.80.20.20">
    <property type="entry name" value="Receptor L-domain"/>
    <property type="match status" value="3"/>
</dbReference>
<dbReference type="EC" id="2.7.10.1" evidence="2"/>
<dbReference type="GO" id="GO:0004714">
    <property type="term" value="F:transmembrane receptor protein tyrosine kinase activity"/>
    <property type="evidence" value="ECO:0007669"/>
    <property type="project" value="UniProtKB-EC"/>
</dbReference>
<dbReference type="Gene3D" id="2.10.220.10">
    <property type="entry name" value="Hormone Receptor, Insulin-like Growth Factor Receptor 1, Chain A, domain 2"/>
    <property type="match status" value="1"/>
</dbReference>
<protein>
    <recommendedName>
        <fullName evidence="2">receptor protein-tyrosine kinase</fullName>
        <ecNumber evidence="2">2.7.10.1</ecNumber>
    </recommendedName>
</protein>
<evidence type="ECO:0000256" key="7">
    <source>
        <dbReference type="ARBA" id="ARBA00022777"/>
    </source>
</evidence>